<protein>
    <submittedName>
        <fullName evidence="1">Uncharacterized protein</fullName>
    </submittedName>
</protein>
<reference evidence="1" key="2">
    <citation type="submission" date="2023-02" db="EMBL/GenBank/DDBJ databases">
        <authorList>
            <consortium name="DOE Joint Genome Institute"/>
            <person name="Mondo S.J."/>
            <person name="Chang Y."/>
            <person name="Wang Y."/>
            <person name="Ahrendt S."/>
            <person name="Andreopoulos W."/>
            <person name="Barry K."/>
            <person name="Beard J."/>
            <person name="Benny G.L."/>
            <person name="Blankenship S."/>
            <person name="Bonito G."/>
            <person name="Cuomo C."/>
            <person name="Desiro A."/>
            <person name="Gervers K.A."/>
            <person name="Hundley H."/>
            <person name="Kuo A."/>
            <person name="LaButti K."/>
            <person name="Lang B.F."/>
            <person name="Lipzen A."/>
            <person name="O'Donnell K."/>
            <person name="Pangilinan J."/>
            <person name="Reynolds N."/>
            <person name="Sandor L."/>
            <person name="Smith M.W."/>
            <person name="Tsang A."/>
            <person name="Grigoriev I.V."/>
            <person name="Stajich J.E."/>
            <person name="Spatafora J.W."/>
        </authorList>
    </citation>
    <scope>NUCLEOTIDE SEQUENCE</scope>
    <source>
        <strain evidence="1">RSA 2281</strain>
    </source>
</reference>
<evidence type="ECO:0000313" key="2">
    <source>
        <dbReference type="Proteomes" id="UP001209540"/>
    </source>
</evidence>
<name>A0AAD5JZW5_9FUNG</name>
<organism evidence="1 2">
    <name type="scientific">Phascolomyces articulosus</name>
    <dbReference type="NCBI Taxonomy" id="60185"/>
    <lineage>
        <taxon>Eukaryota</taxon>
        <taxon>Fungi</taxon>
        <taxon>Fungi incertae sedis</taxon>
        <taxon>Mucoromycota</taxon>
        <taxon>Mucoromycotina</taxon>
        <taxon>Mucoromycetes</taxon>
        <taxon>Mucorales</taxon>
        <taxon>Lichtheimiaceae</taxon>
        <taxon>Phascolomyces</taxon>
    </lineage>
</organism>
<sequence length="152" mass="17816">MSFDYKNNNKKNDDDNADTYHSLDNLVQLIYSTTNVSLAVSEYKNPSCWQLHILDQQAMYQLQFTREKELEDVMQQRQPIASSPDQFVQWFSSQWIQGHLSFVAAAGILKIGDKDEWLDLRLNQVKDTLRRQEFSWQLLLKVTPCISICCCF</sequence>
<dbReference type="Proteomes" id="UP001209540">
    <property type="component" value="Unassembled WGS sequence"/>
</dbReference>
<comment type="caution">
    <text evidence="1">The sequence shown here is derived from an EMBL/GenBank/DDBJ whole genome shotgun (WGS) entry which is preliminary data.</text>
</comment>
<dbReference type="AlphaFoldDB" id="A0AAD5JZW5"/>
<reference evidence="1" key="1">
    <citation type="journal article" date="2022" name="IScience">
        <title>Evolution of zygomycete secretomes and the origins of terrestrial fungal ecologies.</title>
        <authorList>
            <person name="Chang Y."/>
            <person name="Wang Y."/>
            <person name="Mondo S."/>
            <person name="Ahrendt S."/>
            <person name="Andreopoulos W."/>
            <person name="Barry K."/>
            <person name="Beard J."/>
            <person name="Benny G.L."/>
            <person name="Blankenship S."/>
            <person name="Bonito G."/>
            <person name="Cuomo C."/>
            <person name="Desiro A."/>
            <person name="Gervers K.A."/>
            <person name="Hundley H."/>
            <person name="Kuo A."/>
            <person name="LaButti K."/>
            <person name="Lang B.F."/>
            <person name="Lipzen A."/>
            <person name="O'Donnell K."/>
            <person name="Pangilinan J."/>
            <person name="Reynolds N."/>
            <person name="Sandor L."/>
            <person name="Smith M.E."/>
            <person name="Tsang A."/>
            <person name="Grigoriev I.V."/>
            <person name="Stajich J.E."/>
            <person name="Spatafora J.W."/>
        </authorList>
    </citation>
    <scope>NUCLEOTIDE SEQUENCE</scope>
    <source>
        <strain evidence="1">RSA 2281</strain>
    </source>
</reference>
<accession>A0AAD5JZW5</accession>
<dbReference type="EMBL" id="JAIXMP010000035">
    <property type="protein sequence ID" value="KAI9249477.1"/>
    <property type="molecule type" value="Genomic_DNA"/>
</dbReference>
<keyword evidence="2" id="KW-1185">Reference proteome</keyword>
<evidence type="ECO:0000313" key="1">
    <source>
        <dbReference type="EMBL" id="KAI9249477.1"/>
    </source>
</evidence>
<proteinExistence type="predicted"/>
<gene>
    <name evidence="1" type="ORF">BDA99DRAFT_523905</name>
</gene>